<dbReference type="HOGENOM" id="CLU_1169454_0_0_0"/>
<dbReference type="EnsemblBacteria" id="ABF41578">
    <property type="protein sequence ID" value="ABF41578"/>
    <property type="gene ID" value="Acid345_2577"/>
</dbReference>
<organism evidence="2 3">
    <name type="scientific">Koribacter versatilis (strain Ellin345)</name>
    <dbReference type="NCBI Taxonomy" id="204669"/>
    <lineage>
        <taxon>Bacteria</taxon>
        <taxon>Pseudomonadati</taxon>
        <taxon>Acidobacteriota</taxon>
        <taxon>Terriglobia</taxon>
        <taxon>Terriglobales</taxon>
        <taxon>Candidatus Korobacteraceae</taxon>
        <taxon>Candidatus Korobacter</taxon>
    </lineage>
</organism>
<dbReference type="SUPFAM" id="SSF55166">
    <property type="entry name" value="Hedgehog/DD-peptidase"/>
    <property type="match status" value="1"/>
</dbReference>
<feature type="signal peptide" evidence="1">
    <location>
        <begin position="1"/>
        <end position="24"/>
    </location>
</feature>
<evidence type="ECO:0000313" key="2">
    <source>
        <dbReference type="EMBL" id="ABF41578.1"/>
    </source>
</evidence>
<gene>
    <name evidence="2" type="ordered locus">Acid345_2577</name>
</gene>
<evidence type="ECO:0000313" key="3">
    <source>
        <dbReference type="Proteomes" id="UP000002432"/>
    </source>
</evidence>
<dbReference type="Proteomes" id="UP000002432">
    <property type="component" value="Chromosome"/>
</dbReference>
<accession>Q1INH2</accession>
<dbReference type="AlphaFoldDB" id="Q1INH2"/>
<dbReference type="EMBL" id="CP000360">
    <property type="protein sequence ID" value="ABF41578.1"/>
    <property type="molecule type" value="Genomic_DNA"/>
</dbReference>
<sequence>MVSRRAQLVFLFLVVMALASQALAVIHTTHKTVAKPSKFKRTRAKVKNALWNPLFRPTHESMLVQNEQMHAMELPPIKNTDELEELKSNGALAPFEESDHLHIAKGLPMDRAFARPWTVDFVEDVAREYYEEFGVPLQLNSAVRTVQVQRKLRRHNGNAAPESGDIISSHLAGTTVDIQRGGLTKPQHQWLENYFANLKALGLIEPEEERRHYCFHVMVYQDYDKWRDQPAVAEGTP</sequence>
<dbReference type="Pfam" id="PF18979">
    <property type="entry name" value="DUF5715"/>
    <property type="match status" value="1"/>
</dbReference>
<name>Q1INH2_KORVE</name>
<dbReference type="InterPro" id="IPR009045">
    <property type="entry name" value="Zn_M74/Hedgehog-like"/>
</dbReference>
<evidence type="ECO:0008006" key="4">
    <source>
        <dbReference type="Google" id="ProtNLM"/>
    </source>
</evidence>
<dbReference type="eggNOG" id="ENOG502ZB0K">
    <property type="taxonomic scope" value="Bacteria"/>
</dbReference>
<feature type="chain" id="PRO_5004191322" description="Peptidase M15A C-terminal domain-containing protein" evidence="1">
    <location>
        <begin position="25"/>
        <end position="237"/>
    </location>
</feature>
<dbReference type="InterPro" id="IPR043769">
    <property type="entry name" value="DUF5715"/>
</dbReference>
<keyword evidence="3" id="KW-1185">Reference proteome</keyword>
<dbReference type="STRING" id="204669.Acid345_2577"/>
<keyword evidence="1" id="KW-0732">Signal</keyword>
<proteinExistence type="predicted"/>
<reference evidence="2 3" key="1">
    <citation type="journal article" date="2009" name="Appl. Environ. Microbiol.">
        <title>Three genomes from the phylum Acidobacteria provide insight into the lifestyles of these microorganisms in soils.</title>
        <authorList>
            <person name="Ward N.L."/>
            <person name="Challacombe J.F."/>
            <person name="Janssen P.H."/>
            <person name="Henrissat B."/>
            <person name="Coutinho P.M."/>
            <person name="Wu M."/>
            <person name="Xie G."/>
            <person name="Haft D.H."/>
            <person name="Sait M."/>
            <person name="Badger J."/>
            <person name="Barabote R.D."/>
            <person name="Bradley B."/>
            <person name="Brettin T.S."/>
            <person name="Brinkac L.M."/>
            <person name="Bruce D."/>
            <person name="Creasy T."/>
            <person name="Daugherty S.C."/>
            <person name="Davidsen T.M."/>
            <person name="DeBoy R.T."/>
            <person name="Detter J.C."/>
            <person name="Dodson R.J."/>
            <person name="Durkin A.S."/>
            <person name="Ganapathy A."/>
            <person name="Gwinn-Giglio M."/>
            <person name="Han C.S."/>
            <person name="Khouri H."/>
            <person name="Kiss H."/>
            <person name="Kothari S.P."/>
            <person name="Madupu R."/>
            <person name="Nelson K.E."/>
            <person name="Nelson W.C."/>
            <person name="Paulsen I."/>
            <person name="Penn K."/>
            <person name="Ren Q."/>
            <person name="Rosovitz M.J."/>
            <person name="Selengut J.D."/>
            <person name="Shrivastava S."/>
            <person name="Sullivan S.A."/>
            <person name="Tapia R."/>
            <person name="Thompson L.S."/>
            <person name="Watkins K.L."/>
            <person name="Yang Q."/>
            <person name="Yu C."/>
            <person name="Zafar N."/>
            <person name="Zhou L."/>
            <person name="Kuske C.R."/>
        </authorList>
    </citation>
    <scope>NUCLEOTIDE SEQUENCE [LARGE SCALE GENOMIC DNA]</scope>
    <source>
        <strain evidence="2 3">Ellin345</strain>
    </source>
</reference>
<evidence type="ECO:0000256" key="1">
    <source>
        <dbReference type="SAM" id="SignalP"/>
    </source>
</evidence>
<dbReference type="RefSeq" id="WP_011523379.1">
    <property type="nucleotide sequence ID" value="NC_008009.1"/>
</dbReference>
<protein>
    <recommendedName>
        <fullName evidence="4">Peptidase M15A C-terminal domain-containing protein</fullName>
    </recommendedName>
</protein>
<dbReference type="OrthoDB" id="105479at2"/>
<dbReference type="KEGG" id="aba:Acid345_2577"/>